<dbReference type="InterPro" id="IPR011009">
    <property type="entry name" value="Kinase-like_dom_sf"/>
</dbReference>
<dbReference type="Proteomes" id="UP001215280">
    <property type="component" value="Unassembled WGS sequence"/>
</dbReference>
<dbReference type="Pfam" id="PF17667">
    <property type="entry name" value="Pkinase_fungal"/>
    <property type="match status" value="1"/>
</dbReference>
<accession>A0AAD7NHS0</accession>
<feature type="non-terminal residue" evidence="2">
    <location>
        <position position="97"/>
    </location>
</feature>
<organism evidence="2 3">
    <name type="scientific">Mycena maculata</name>
    <dbReference type="NCBI Taxonomy" id="230809"/>
    <lineage>
        <taxon>Eukaryota</taxon>
        <taxon>Fungi</taxon>
        <taxon>Dikarya</taxon>
        <taxon>Basidiomycota</taxon>
        <taxon>Agaricomycotina</taxon>
        <taxon>Agaricomycetes</taxon>
        <taxon>Agaricomycetidae</taxon>
        <taxon>Agaricales</taxon>
        <taxon>Marasmiineae</taxon>
        <taxon>Mycenaceae</taxon>
        <taxon>Mycena</taxon>
    </lineage>
</organism>
<protein>
    <recommendedName>
        <fullName evidence="1">Protein kinase domain-containing protein</fullName>
    </recommendedName>
</protein>
<dbReference type="SUPFAM" id="SSF56112">
    <property type="entry name" value="Protein kinase-like (PK-like)"/>
    <property type="match status" value="1"/>
</dbReference>
<dbReference type="Gene3D" id="1.10.510.10">
    <property type="entry name" value="Transferase(Phosphotransferase) domain 1"/>
    <property type="match status" value="1"/>
</dbReference>
<sequence length="97" mass="11365">IMYMRLAGFVHRDISGGNCLWYGPLNQAKISDLEYAKRFSEFSGHDPRTFGTPAFMAVEYQMRRHYFVPRPGFSLLKPLGFPPKFFTFNYYHEVDSV</sequence>
<reference evidence="2" key="1">
    <citation type="submission" date="2023-03" db="EMBL/GenBank/DDBJ databases">
        <title>Massive genome expansion in bonnet fungi (Mycena s.s.) driven by repeated elements and novel gene families across ecological guilds.</title>
        <authorList>
            <consortium name="Lawrence Berkeley National Laboratory"/>
            <person name="Harder C.B."/>
            <person name="Miyauchi S."/>
            <person name="Viragh M."/>
            <person name="Kuo A."/>
            <person name="Thoen E."/>
            <person name="Andreopoulos B."/>
            <person name="Lu D."/>
            <person name="Skrede I."/>
            <person name="Drula E."/>
            <person name="Henrissat B."/>
            <person name="Morin E."/>
            <person name="Kohler A."/>
            <person name="Barry K."/>
            <person name="LaButti K."/>
            <person name="Morin E."/>
            <person name="Salamov A."/>
            <person name="Lipzen A."/>
            <person name="Mereny Z."/>
            <person name="Hegedus B."/>
            <person name="Baldrian P."/>
            <person name="Stursova M."/>
            <person name="Weitz H."/>
            <person name="Taylor A."/>
            <person name="Grigoriev I.V."/>
            <person name="Nagy L.G."/>
            <person name="Martin F."/>
            <person name="Kauserud H."/>
        </authorList>
    </citation>
    <scope>NUCLEOTIDE SEQUENCE</scope>
    <source>
        <strain evidence="2">CBHHK188m</strain>
    </source>
</reference>
<gene>
    <name evidence="2" type="ORF">DFH07DRAFT_705465</name>
</gene>
<proteinExistence type="predicted"/>
<evidence type="ECO:0000313" key="2">
    <source>
        <dbReference type="EMBL" id="KAJ7761584.1"/>
    </source>
</evidence>
<keyword evidence="3" id="KW-1185">Reference proteome</keyword>
<evidence type="ECO:0000313" key="3">
    <source>
        <dbReference type="Proteomes" id="UP001215280"/>
    </source>
</evidence>
<feature type="non-terminal residue" evidence="2">
    <location>
        <position position="1"/>
    </location>
</feature>
<comment type="caution">
    <text evidence="2">The sequence shown here is derived from an EMBL/GenBank/DDBJ whole genome shotgun (WGS) entry which is preliminary data.</text>
</comment>
<dbReference type="GO" id="GO:0004672">
    <property type="term" value="F:protein kinase activity"/>
    <property type="evidence" value="ECO:0007669"/>
    <property type="project" value="InterPro"/>
</dbReference>
<dbReference type="EMBL" id="JARJLG010000045">
    <property type="protein sequence ID" value="KAJ7761584.1"/>
    <property type="molecule type" value="Genomic_DNA"/>
</dbReference>
<name>A0AAD7NHS0_9AGAR</name>
<dbReference type="PROSITE" id="PS50011">
    <property type="entry name" value="PROTEIN_KINASE_DOM"/>
    <property type="match status" value="1"/>
</dbReference>
<evidence type="ECO:0000259" key="1">
    <source>
        <dbReference type="PROSITE" id="PS50011"/>
    </source>
</evidence>
<dbReference type="GO" id="GO:0005524">
    <property type="term" value="F:ATP binding"/>
    <property type="evidence" value="ECO:0007669"/>
    <property type="project" value="InterPro"/>
</dbReference>
<dbReference type="InterPro" id="IPR040976">
    <property type="entry name" value="Pkinase_fungal"/>
</dbReference>
<dbReference type="InterPro" id="IPR000719">
    <property type="entry name" value="Prot_kinase_dom"/>
</dbReference>
<dbReference type="AlphaFoldDB" id="A0AAD7NHS0"/>
<feature type="domain" description="Protein kinase" evidence="1">
    <location>
        <begin position="1"/>
        <end position="97"/>
    </location>
</feature>